<name>M0NA78_9EURY</name>
<dbReference type="Gene3D" id="3.40.1000.10">
    <property type="entry name" value="Mog1/PsbP, alpha/beta/alpha sandwich"/>
    <property type="match status" value="1"/>
</dbReference>
<evidence type="ECO:0000313" key="2">
    <source>
        <dbReference type="EMBL" id="EMA54478.1"/>
    </source>
</evidence>
<gene>
    <name evidence="2" type="ORF">C450_05445</name>
</gene>
<keyword evidence="3" id="KW-1185">Reference proteome</keyword>
<comment type="caution">
    <text evidence="2">The sequence shown here is derived from an EMBL/GenBank/DDBJ whole genome shotgun (WGS) entry which is preliminary data.</text>
</comment>
<dbReference type="AlphaFoldDB" id="M0NA78"/>
<feature type="compositionally biased region" description="Low complexity" evidence="1">
    <location>
        <begin position="248"/>
        <end position="281"/>
    </location>
</feature>
<protein>
    <submittedName>
        <fullName evidence="2">Uncharacterized protein</fullName>
    </submittedName>
</protein>
<reference evidence="2 3" key="1">
    <citation type="journal article" date="2014" name="PLoS Genet.">
        <title>Phylogenetically driven sequencing of extremely halophilic archaea reveals strategies for static and dynamic osmo-response.</title>
        <authorList>
            <person name="Becker E.A."/>
            <person name="Seitzer P.M."/>
            <person name="Tritt A."/>
            <person name="Larsen D."/>
            <person name="Krusor M."/>
            <person name="Yao A.I."/>
            <person name="Wu D."/>
            <person name="Madern D."/>
            <person name="Eisen J.A."/>
            <person name="Darling A.E."/>
            <person name="Facciotti M.T."/>
        </authorList>
    </citation>
    <scope>NUCLEOTIDE SEQUENCE [LARGE SCALE GENOMIC DNA]</scope>
    <source>
        <strain evidence="2 3">DSM 8989</strain>
    </source>
</reference>
<dbReference type="Proteomes" id="UP000011625">
    <property type="component" value="Unassembled WGS sequence"/>
</dbReference>
<evidence type="ECO:0000313" key="3">
    <source>
        <dbReference type="Proteomes" id="UP000011625"/>
    </source>
</evidence>
<accession>M0NA78</accession>
<proteinExistence type="predicted"/>
<organism evidence="2 3">
    <name type="scientific">Halococcus salifodinae DSM 8989</name>
    <dbReference type="NCBI Taxonomy" id="1227456"/>
    <lineage>
        <taxon>Archaea</taxon>
        <taxon>Methanobacteriati</taxon>
        <taxon>Methanobacteriota</taxon>
        <taxon>Stenosarchaea group</taxon>
        <taxon>Halobacteria</taxon>
        <taxon>Halobacteriales</taxon>
        <taxon>Halococcaceae</taxon>
        <taxon>Halococcus</taxon>
    </lineage>
</organism>
<dbReference type="EMBL" id="AOME01000027">
    <property type="protein sequence ID" value="EMA54478.1"/>
    <property type="molecule type" value="Genomic_DNA"/>
</dbReference>
<sequence>MIPVPSNPSGFQFDFYQIDAIRERKRASADFLPESSIKTATYSGGGGFEIPYSEIDTLLLADWDVVVGPFDNESIITTLTQESAAELRETYKGYDIYVESDDAGANAFSGDTLISGLFPDPSLSGIKATIDVISGDGERFYDANDDFRTLADALGAGVVVGGRLTPDANSENLRNDVGIGTVIDTEDGTPVFSITVVFENAAAADTDAVRQLFVDDPEFRAYFDPETVTVEQTGRVVTLTGEFPAEQTPATPATMTTPAPATTQTTPGATTPPATTATTATSGDELVMSPLVTYENPVYGYQIDHPEGWTVNDNMPQQIEIGNSDRDGLRITVIEGQYASFTLEEVVDESLANTRQAATTLEVADRRKTTLDSGQSAVILDMTYDLPTDTARSIRSYLLLAKQDDTYYQVEFVADAPDWTSAVERDAQELIESFGIMASSSTAARMLAVGGRR</sequence>
<feature type="region of interest" description="Disordered" evidence="1">
    <location>
        <begin position="246"/>
        <end position="282"/>
    </location>
</feature>
<evidence type="ECO:0000256" key="1">
    <source>
        <dbReference type="SAM" id="MobiDB-lite"/>
    </source>
</evidence>
<dbReference type="PATRIC" id="fig|1227456.3.peg.1105"/>